<dbReference type="AlphaFoldDB" id="A0A139IGH7"/>
<dbReference type="PANTHER" id="PTHR24321">
    <property type="entry name" value="DEHYDROGENASES, SHORT CHAIN"/>
    <property type="match status" value="1"/>
</dbReference>
<dbReference type="InterPro" id="IPR002347">
    <property type="entry name" value="SDR_fam"/>
</dbReference>
<evidence type="ECO:0000313" key="4">
    <source>
        <dbReference type="EMBL" id="KXT13672.1"/>
    </source>
</evidence>
<keyword evidence="5" id="KW-1185">Reference proteome</keyword>
<name>A0A139IGH7_9PEZI</name>
<dbReference type="PANTHER" id="PTHR24321:SF8">
    <property type="entry name" value="ESTRADIOL 17-BETA-DEHYDROGENASE 8-RELATED"/>
    <property type="match status" value="1"/>
</dbReference>
<dbReference type="PRINTS" id="PR00081">
    <property type="entry name" value="GDHRDH"/>
</dbReference>
<dbReference type="FunFam" id="3.40.50.720:FF:000084">
    <property type="entry name" value="Short-chain dehydrogenase reductase"/>
    <property type="match status" value="1"/>
</dbReference>
<dbReference type="SUPFAM" id="SSF51735">
    <property type="entry name" value="NAD(P)-binding Rossmann-fold domains"/>
    <property type="match status" value="1"/>
</dbReference>
<dbReference type="PROSITE" id="PS00061">
    <property type="entry name" value="ADH_SHORT"/>
    <property type="match status" value="1"/>
</dbReference>
<organism evidence="4 5">
    <name type="scientific">Pseudocercospora musae</name>
    <dbReference type="NCBI Taxonomy" id="113226"/>
    <lineage>
        <taxon>Eukaryota</taxon>
        <taxon>Fungi</taxon>
        <taxon>Dikarya</taxon>
        <taxon>Ascomycota</taxon>
        <taxon>Pezizomycotina</taxon>
        <taxon>Dothideomycetes</taxon>
        <taxon>Dothideomycetidae</taxon>
        <taxon>Mycosphaerellales</taxon>
        <taxon>Mycosphaerellaceae</taxon>
        <taxon>Pseudocercospora</taxon>
    </lineage>
</organism>
<gene>
    <name evidence="4" type="ORF">AC579_4992</name>
</gene>
<dbReference type="EMBL" id="LFZO01000108">
    <property type="protein sequence ID" value="KXT13672.1"/>
    <property type="molecule type" value="Genomic_DNA"/>
</dbReference>
<dbReference type="Pfam" id="PF13561">
    <property type="entry name" value="adh_short_C2"/>
    <property type="match status" value="1"/>
</dbReference>
<evidence type="ECO:0000256" key="3">
    <source>
        <dbReference type="ARBA" id="ARBA00023002"/>
    </source>
</evidence>
<evidence type="ECO:0000256" key="1">
    <source>
        <dbReference type="ARBA" id="ARBA00006484"/>
    </source>
</evidence>
<protein>
    <submittedName>
        <fullName evidence="4">Uncharacterized protein</fullName>
    </submittedName>
</protein>
<sequence>MPDFANKLCIITGAASGIGRATAIKMASHGSTLALSDINMKGLEETKEQCKDSEEHSIEILDVGSSSAVNTYIAKIGGKRKIDFVFNCAGVNPTAYDLTETTDEYWDKLMNTNLRGTYNMTRACIPHMISGGSSFVNVSSIMGTSVAPKFAIYCATKWGIVGFTKAMALDLGPKNIRINAVAPGYIDTPSNAGVVAGAEAVKEQESKIAMGRMGTAEEVADVVCFLFSDEARYVTGSVVEIHGGRLT</sequence>
<comment type="similarity">
    <text evidence="1">Belongs to the short-chain dehydrogenases/reductases (SDR) family.</text>
</comment>
<keyword evidence="2" id="KW-0521">NADP</keyword>
<dbReference type="CDD" id="cd05233">
    <property type="entry name" value="SDR_c"/>
    <property type="match status" value="1"/>
</dbReference>
<reference evidence="4 5" key="1">
    <citation type="submission" date="2015-07" db="EMBL/GenBank/DDBJ databases">
        <title>Comparative genomics of the Sigatoka disease complex on banana suggests a link between parallel evolutionary changes in Pseudocercospora fijiensis and Pseudocercospora eumusae and increased virulence on the banana host.</title>
        <authorList>
            <person name="Chang T.-C."/>
            <person name="Salvucci A."/>
            <person name="Crous P.W."/>
            <person name="Stergiopoulos I."/>
        </authorList>
    </citation>
    <scope>NUCLEOTIDE SEQUENCE [LARGE SCALE GENOMIC DNA]</scope>
    <source>
        <strain evidence="4 5">CBS 116634</strain>
    </source>
</reference>
<dbReference type="InterPro" id="IPR020904">
    <property type="entry name" value="Sc_DH/Rdtase_CS"/>
</dbReference>
<dbReference type="InterPro" id="IPR036291">
    <property type="entry name" value="NAD(P)-bd_dom_sf"/>
</dbReference>
<accession>A0A139IGH7</accession>
<evidence type="ECO:0000256" key="2">
    <source>
        <dbReference type="ARBA" id="ARBA00022857"/>
    </source>
</evidence>
<dbReference type="Gene3D" id="3.40.50.720">
    <property type="entry name" value="NAD(P)-binding Rossmann-like Domain"/>
    <property type="match status" value="1"/>
</dbReference>
<dbReference type="Proteomes" id="UP000073492">
    <property type="component" value="Unassembled WGS sequence"/>
</dbReference>
<dbReference type="PRINTS" id="PR00080">
    <property type="entry name" value="SDRFAMILY"/>
</dbReference>
<proteinExistence type="inferred from homology"/>
<comment type="caution">
    <text evidence="4">The sequence shown here is derived from an EMBL/GenBank/DDBJ whole genome shotgun (WGS) entry which is preliminary data.</text>
</comment>
<dbReference type="GO" id="GO:0016491">
    <property type="term" value="F:oxidoreductase activity"/>
    <property type="evidence" value="ECO:0007669"/>
    <property type="project" value="UniProtKB-KW"/>
</dbReference>
<keyword evidence="3" id="KW-0560">Oxidoreductase</keyword>
<evidence type="ECO:0000313" key="5">
    <source>
        <dbReference type="Proteomes" id="UP000073492"/>
    </source>
</evidence>